<evidence type="ECO:0000256" key="3">
    <source>
        <dbReference type="ARBA" id="ARBA00017473"/>
    </source>
</evidence>
<comment type="catalytic activity">
    <reaction evidence="10">
        <text>4-CDP-2-C-methyl-D-erythritol + ATP = 4-CDP-2-C-methyl-D-erythritol 2-phosphate + ADP + H(+)</text>
        <dbReference type="Rhea" id="RHEA:18437"/>
        <dbReference type="ChEBI" id="CHEBI:15378"/>
        <dbReference type="ChEBI" id="CHEBI:30616"/>
        <dbReference type="ChEBI" id="CHEBI:57823"/>
        <dbReference type="ChEBI" id="CHEBI:57919"/>
        <dbReference type="ChEBI" id="CHEBI:456216"/>
        <dbReference type="EC" id="2.7.1.148"/>
    </reaction>
</comment>
<comment type="function">
    <text evidence="10">Catalyzes the phosphorylation of the position 2 hydroxy group of 4-diphosphocytidyl-2C-methyl-D-erythritol.</text>
</comment>
<dbReference type="GO" id="GO:0016114">
    <property type="term" value="P:terpenoid biosynthetic process"/>
    <property type="evidence" value="ECO:0007669"/>
    <property type="project" value="UniProtKB-UniRule"/>
</dbReference>
<dbReference type="NCBIfam" id="NF011202">
    <property type="entry name" value="PRK14608.1"/>
    <property type="match status" value="1"/>
</dbReference>
<protein>
    <recommendedName>
        <fullName evidence="3 10">4-diphosphocytidyl-2-C-methyl-D-erythritol kinase</fullName>
        <shortName evidence="10">CMK</shortName>
        <ecNumber evidence="2 10">2.7.1.148</ecNumber>
    </recommendedName>
    <alternativeName>
        <fullName evidence="9 10">4-(cytidine-5'-diphospho)-2-C-methyl-D-erythritol kinase</fullName>
    </alternativeName>
</protein>
<gene>
    <name evidence="10" type="primary">ispE</name>
    <name evidence="13" type="ORF">P24_03176</name>
</gene>
<evidence type="ECO:0000313" key="14">
    <source>
        <dbReference type="Proteomes" id="UP000006746"/>
    </source>
</evidence>
<evidence type="ECO:0000256" key="4">
    <source>
        <dbReference type="ARBA" id="ARBA00022679"/>
    </source>
</evidence>
<dbReference type="STRING" id="1207063.P24_03176"/>
<dbReference type="RefSeq" id="WP_008943252.1">
    <property type="nucleotide sequence ID" value="NZ_AMRL01000002.1"/>
</dbReference>
<comment type="caution">
    <text evidence="13">The sequence shown here is derived from an EMBL/GenBank/DDBJ whole genome shotgun (WGS) entry which is preliminary data.</text>
</comment>
<proteinExistence type="inferred from homology"/>
<dbReference type="InterPro" id="IPR006204">
    <property type="entry name" value="GHMP_kinase_N_dom"/>
</dbReference>
<accession>K2K6R5</accession>
<evidence type="ECO:0000259" key="11">
    <source>
        <dbReference type="Pfam" id="PF00288"/>
    </source>
</evidence>
<dbReference type="Gene3D" id="3.30.230.10">
    <property type="match status" value="1"/>
</dbReference>
<dbReference type="HAMAP" id="MF_00061">
    <property type="entry name" value="IspE"/>
    <property type="match status" value="1"/>
</dbReference>
<dbReference type="PIRSF" id="PIRSF010376">
    <property type="entry name" value="IspE"/>
    <property type="match status" value="1"/>
</dbReference>
<dbReference type="UniPathway" id="UPA00056">
    <property type="reaction ID" value="UER00094"/>
</dbReference>
<dbReference type="PATRIC" id="fig|1207063.3.peg.645"/>
<dbReference type="PANTHER" id="PTHR43527">
    <property type="entry name" value="4-DIPHOSPHOCYTIDYL-2-C-METHYL-D-ERYTHRITOL KINASE, CHLOROPLASTIC"/>
    <property type="match status" value="1"/>
</dbReference>
<dbReference type="InterPro" id="IPR013750">
    <property type="entry name" value="GHMP_kinase_C_dom"/>
</dbReference>
<dbReference type="EMBL" id="AMRL01000002">
    <property type="protein sequence ID" value="EKE78529.1"/>
    <property type="molecule type" value="Genomic_DNA"/>
</dbReference>
<keyword evidence="14" id="KW-1185">Reference proteome</keyword>
<evidence type="ECO:0000256" key="8">
    <source>
        <dbReference type="ARBA" id="ARBA00023229"/>
    </source>
</evidence>
<dbReference type="InterPro" id="IPR004424">
    <property type="entry name" value="IspE"/>
</dbReference>
<keyword evidence="7 10" id="KW-0067">ATP-binding</keyword>
<feature type="active site" evidence="10">
    <location>
        <position position="13"/>
    </location>
</feature>
<dbReference type="InterPro" id="IPR036554">
    <property type="entry name" value="GHMP_kinase_C_sf"/>
</dbReference>
<keyword evidence="6 10" id="KW-0418">Kinase</keyword>
<evidence type="ECO:0000259" key="12">
    <source>
        <dbReference type="Pfam" id="PF08544"/>
    </source>
</evidence>
<feature type="domain" description="GHMP kinase N-terminal" evidence="11">
    <location>
        <begin position="70"/>
        <end position="147"/>
    </location>
</feature>
<dbReference type="Gene3D" id="3.30.70.890">
    <property type="entry name" value="GHMP kinase, C-terminal domain"/>
    <property type="match status" value="1"/>
</dbReference>
<dbReference type="GO" id="GO:0019288">
    <property type="term" value="P:isopentenyl diphosphate biosynthetic process, methylerythritol 4-phosphate pathway"/>
    <property type="evidence" value="ECO:0007669"/>
    <property type="project" value="UniProtKB-UniRule"/>
</dbReference>
<dbReference type="InterPro" id="IPR014721">
    <property type="entry name" value="Ribsml_uS5_D2-typ_fold_subgr"/>
</dbReference>
<dbReference type="GO" id="GO:0050515">
    <property type="term" value="F:4-(cytidine 5'-diphospho)-2-C-methyl-D-erythritol kinase activity"/>
    <property type="evidence" value="ECO:0007669"/>
    <property type="project" value="UniProtKB-UniRule"/>
</dbReference>
<dbReference type="eggNOG" id="COG1947">
    <property type="taxonomic scope" value="Bacteria"/>
</dbReference>
<feature type="binding site" evidence="10">
    <location>
        <begin position="98"/>
        <end position="108"/>
    </location>
    <ligand>
        <name>ATP</name>
        <dbReference type="ChEBI" id="CHEBI:30616"/>
    </ligand>
</feature>
<evidence type="ECO:0000256" key="9">
    <source>
        <dbReference type="ARBA" id="ARBA00032554"/>
    </source>
</evidence>
<comment type="pathway">
    <text evidence="10">Isoprenoid biosynthesis; isopentenyl diphosphate biosynthesis via DXP pathway; isopentenyl diphosphate from 1-deoxy-D-xylulose 5-phosphate: step 3/6.</text>
</comment>
<dbReference type="NCBIfam" id="TIGR00154">
    <property type="entry name" value="ispE"/>
    <property type="match status" value="1"/>
</dbReference>
<sequence length="288" mass="30176">MTAAAVSADAPAKLNLFLHVTGRRPDGYHLLDSLVAFTETGDRIIAEPADSLRLSVTGPFAGALRGEADNLVLRAARLLGEEADRRPDVALTLEKNLPVAAGIGGGSADAAATLRALIRLWGLEMPADRLAELGLRLGADVPACLLGRPSRLKGMGEQLDPLLALPALPVLLVNPGVPLSTPDVFRARTGDFGAAAPVILPEDPAALLDVLRAQRNDLTEAARTLVPQIGRVLDRLQALPGCLLARLSGSGPTCFALMRDVESAKAGADILRAAEPGWWVCATRLRPA</sequence>
<evidence type="ECO:0000256" key="7">
    <source>
        <dbReference type="ARBA" id="ARBA00022840"/>
    </source>
</evidence>
<keyword evidence="5 10" id="KW-0547">Nucleotide-binding</keyword>
<keyword evidence="4 10" id="KW-0808">Transferase</keyword>
<dbReference type="GO" id="GO:0005524">
    <property type="term" value="F:ATP binding"/>
    <property type="evidence" value="ECO:0007669"/>
    <property type="project" value="UniProtKB-UniRule"/>
</dbReference>
<dbReference type="SUPFAM" id="SSF54211">
    <property type="entry name" value="Ribosomal protein S5 domain 2-like"/>
    <property type="match status" value="1"/>
</dbReference>
<evidence type="ECO:0000256" key="6">
    <source>
        <dbReference type="ARBA" id="ARBA00022777"/>
    </source>
</evidence>
<dbReference type="Pfam" id="PF00288">
    <property type="entry name" value="GHMP_kinases_N"/>
    <property type="match status" value="1"/>
</dbReference>
<feature type="domain" description="GHMP kinase C-terminal" evidence="12">
    <location>
        <begin position="213"/>
        <end position="273"/>
    </location>
</feature>
<name>K2K6R5_9PROT</name>
<evidence type="ECO:0000313" key="13">
    <source>
        <dbReference type="EMBL" id="EKE78529.1"/>
    </source>
</evidence>
<dbReference type="SUPFAM" id="SSF55060">
    <property type="entry name" value="GHMP Kinase, C-terminal domain"/>
    <property type="match status" value="1"/>
</dbReference>
<dbReference type="AlphaFoldDB" id="K2K6R5"/>
<keyword evidence="8 10" id="KW-0414">Isoprene biosynthesis</keyword>
<evidence type="ECO:0000256" key="1">
    <source>
        <dbReference type="ARBA" id="ARBA00009684"/>
    </source>
</evidence>
<dbReference type="InterPro" id="IPR020568">
    <property type="entry name" value="Ribosomal_Su5_D2-typ_SF"/>
</dbReference>
<comment type="similarity">
    <text evidence="1 10">Belongs to the GHMP kinase family. IspE subfamily.</text>
</comment>
<evidence type="ECO:0000256" key="10">
    <source>
        <dbReference type="HAMAP-Rule" id="MF_00061"/>
    </source>
</evidence>
<dbReference type="PANTHER" id="PTHR43527:SF2">
    <property type="entry name" value="4-DIPHOSPHOCYTIDYL-2-C-METHYL-D-ERYTHRITOL KINASE, CHLOROPLASTIC"/>
    <property type="match status" value="1"/>
</dbReference>
<feature type="active site" evidence="10">
    <location>
        <position position="140"/>
    </location>
</feature>
<dbReference type="Pfam" id="PF08544">
    <property type="entry name" value="GHMP_kinases_C"/>
    <property type="match status" value="1"/>
</dbReference>
<organism evidence="13 14">
    <name type="scientific">Oceanibaculum indicum P24</name>
    <dbReference type="NCBI Taxonomy" id="1207063"/>
    <lineage>
        <taxon>Bacteria</taxon>
        <taxon>Pseudomonadati</taxon>
        <taxon>Pseudomonadota</taxon>
        <taxon>Alphaproteobacteria</taxon>
        <taxon>Rhodospirillales</taxon>
        <taxon>Oceanibaculaceae</taxon>
        <taxon>Oceanibaculum</taxon>
    </lineage>
</organism>
<reference evidence="13 14" key="1">
    <citation type="journal article" date="2012" name="J. Bacteriol.">
        <title>Genome Sequence of Oceanibaculum indicum Type Strain P24.</title>
        <authorList>
            <person name="Lai Q."/>
            <person name="Shao Z."/>
        </authorList>
    </citation>
    <scope>NUCLEOTIDE SEQUENCE [LARGE SCALE GENOMIC DNA]</scope>
    <source>
        <strain evidence="13 14">P24</strain>
    </source>
</reference>
<evidence type="ECO:0000256" key="5">
    <source>
        <dbReference type="ARBA" id="ARBA00022741"/>
    </source>
</evidence>
<dbReference type="Proteomes" id="UP000006746">
    <property type="component" value="Unassembled WGS sequence"/>
</dbReference>
<evidence type="ECO:0000256" key="2">
    <source>
        <dbReference type="ARBA" id="ARBA00012052"/>
    </source>
</evidence>
<dbReference type="EC" id="2.7.1.148" evidence="2 10"/>